<dbReference type="PANTHER" id="PTHR10492">
    <property type="match status" value="1"/>
</dbReference>
<evidence type="ECO:0000256" key="1">
    <source>
        <dbReference type="RuleBase" id="RU363044"/>
    </source>
</evidence>
<dbReference type="SUPFAM" id="SSF52540">
    <property type="entry name" value="P-loop containing nucleoside triphosphate hydrolases"/>
    <property type="match status" value="4"/>
</dbReference>
<proteinExistence type="inferred from homology"/>
<comment type="catalytic activity">
    <reaction evidence="1">
        <text>ATP + H2O = ADP + phosphate + H(+)</text>
        <dbReference type="Rhea" id="RHEA:13065"/>
        <dbReference type="ChEBI" id="CHEBI:15377"/>
        <dbReference type="ChEBI" id="CHEBI:15378"/>
        <dbReference type="ChEBI" id="CHEBI:30616"/>
        <dbReference type="ChEBI" id="CHEBI:43474"/>
        <dbReference type="ChEBI" id="CHEBI:456216"/>
        <dbReference type="EC" id="5.6.2.3"/>
    </reaction>
</comment>
<dbReference type="GO" id="GO:0006310">
    <property type="term" value="P:DNA recombination"/>
    <property type="evidence" value="ECO:0007669"/>
    <property type="project" value="UniProtKB-KW"/>
</dbReference>
<dbReference type="InterPro" id="IPR010285">
    <property type="entry name" value="DNA_helicase_pif1-like_DEAD"/>
</dbReference>
<dbReference type="PIR" id="T47377">
    <property type="entry name" value="T47377"/>
</dbReference>
<keyword evidence="1" id="KW-0547">Nucleotide-binding</keyword>
<keyword evidence="1" id="KW-0233">DNA recombination</keyword>
<dbReference type="AlphaFoldDB" id="Q9M184"/>
<dbReference type="PANTHER" id="PTHR10492:SF101">
    <property type="entry name" value="ATP-DEPENDENT DNA HELICASE"/>
    <property type="match status" value="1"/>
</dbReference>
<dbReference type="InterPro" id="IPR027417">
    <property type="entry name" value="P-loop_NTPase"/>
</dbReference>
<feature type="domain" description="DNA helicase Pif1-like DEAD-box helicase" evidence="2">
    <location>
        <begin position="181"/>
        <end position="395"/>
    </location>
</feature>
<evidence type="ECO:0000259" key="2">
    <source>
        <dbReference type="Pfam" id="PF05970"/>
    </source>
</evidence>
<keyword evidence="1" id="KW-0227">DNA damage</keyword>
<dbReference type="Pfam" id="PF21530">
    <property type="entry name" value="Pif1_2B_dom"/>
    <property type="match status" value="3"/>
</dbReference>
<dbReference type="Pfam" id="PF05970">
    <property type="entry name" value="PIF1"/>
    <property type="match status" value="1"/>
</dbReference>
<dbReference type="EMBL" id="AL138664">
    <property type="protein sequence ID" value="CAB81576.1"/>
    <property type="molecule type" value="Genomic_DNA"/>
</dbReference>
<keyword evidence="1" id="KW-0067">ATP-binding</keyword>
<dbReference type="GO" id="GO:0000723">
    <property type="term" value="P:telomere maintenance"/>
    <property type="evidence" value="ECO:0007669"/>
    <property type="project" value="InterPro"/>
</dbReference>
<evidence type="ECO:0000259" key="3">
    <source>
        <dbReference type="Pfam" id="PF21530"/>
    </source>
</evidence>
<comment type="cofactor">
    <cofactor evidence="1">
        <name>Mg(2+)</name>
        <dbReference type="ChEBI" id="CHEBI:18420"/>
    </cofactor>
</comment>
<feature type="domain" description="DNA helicase Pif1-like 2B" evidence="3">
    <location>
        <begin position="710"/>
        <end position="737"/>
    </location>
</feature>
<dbReference type="EC" id="5.6.2.3" evidence="1"/>
<dbReference type="GO" id="GO:0006281">
    <property type="term" value="P:DNA repair"/>
    <property type="evidence" value="ECO:0007669"/>
    <property type="project" value="UniProtKB-KW"/>
</dbReference>
<reference evidence="4" key="3">
    <citation type="submission" date="2000-03" db="EMBL/GenBank/DDBJ databases">
        <authorList>
            <person name="EU Arabidopsis sequencing project"/>
        </authorList>
    </citation>
    <scope>NUCLEOTIDE SEQUENCE</scope>
</reference>
<dbReference type="GO" id="GO:0043139">
    <property type="term" value="F:5'-3' DNA helicase activity"/>
    <property type="evidence" value="ECO:0007669"/>
    <property type="project" value="UniProtKB-EC"/>
</dbReference>
<comment type="similarity">
    <text evidence="1">Belongs to the helicase family.</text>
</comment>
<keyword evidence="1" id="KW-0378">Hydrolase</keyword>
<sequence>MAVSISPSIFLHVAVTTEWTRNERWSLKDLALIWGKIDDEDGVPPVTTEATKKDLKTVKGVVHKSFRDAVFALGLLDDDKEYINAIKDANFWCSAKYVRRLFVIMLLSESLTKPEMVWDETWRILSKDIEHLQLSDEERQQYCLQEIARLLTKNGVSLSKWNRCHKFQMNTMVDYGDFRAKKIYDEIMDVVLHDRGGVFFVYGFGGTGKTFLWKLLSAAVRSKGDISLNVASSGIAALRLDGGRTAHSRFDIPINPNESSTCNISRGSDLGELVKEAKLIIWDEAPMMSKHCFESLDRTLKDIVNNPGDKPLGGKVIVFGGDFRQVLPVINGAGREEIVFAALNSSYIWEHSKVLELTKNMRLLADISEHEKRDIEDFSKWILDVGDGKISQPNDGIALIDIPEEFLINGDNDPVESIIEAVYGNTFMEEKDPKKTDYPQYQGRAILCPTNEDVNSINEHMMRMLDGEERIYLSSDSIDPADISSANNAAYLADFLNNVRVYGLPNHCLRLKVGCPVMLLRNMDPNKGLCNGTRLQVTQMTDTIIQARFITAFAMTINKSQGQTLESVGLYLPRPVFSHGQLYVAISRVTSKTIGCPVMLLRNMDPNKGLCNGTRLQVTQMADTVIQARFITGNRVGKIVLIPRMLITPSDTRLPFKMRRKQFALSVAFAMTINKSQGQTLESVGLYLPRPVFSHGQLYVAISRVTSKTVGCPVMLLRNMDPNKGLCNGTRLQVTQMADTVIQARFITGNRVGKIVLIPRMLITPLDTRLPFKMRRKQFALSVAFAMTINKSQGQTLESVGLYLPRPVFSHGQLYVAISRVTSKTGTKFS</sequence>
<name>Q9M184_ARATH</name>
<feature type="domain" description="DNA helicase Pif1-like 2B" evidence="3">
    <location>
        <begin position="494"/>
        <end position="540"/>
    </location>
</feature>
<dbReference type="FunFam" id="3.40.50.300:FF:002884">
    <property type="entry name" value="ATP-dependent DNA helicase"/>
    <property type="match status" value="2"/>
</dbReference>
<accession>Q9M184</accession>
<dbReference type="InterPro" id="IPR049163">
    <property type="entry name" value="Pif1-like_2B_dom"/>
</dbReference>
<protein>
    <recommendedName>
        <fullName evidence="1">ATP-dependent DNA helicase</fullName>
        <ecNumber evidence="1">5.6.2.3</ecNumber>
    </recommendedName>
</protein>
<dbReference type="GO" id="GO:0005524">
    <property type="term" value="F:ATP binding"/>
    <property type="evidence" value="ECO:0007669"/>
    <property type="project" value="UniProtKB-KW"/>
</dbReference>
<gene>
    <name evidence="4" type="primary">T5C2_50</name>
</gene>
<organism evidence="4">
    <name type="scientific">Arabidopsis thaliana</name>
    <name type="common">Mouse-ear cress</name>
    <dbReference type="NCBI Taxonomy" id="3702"/>
    <lineage>
        <taxon>Eukaryota</taxon>
        <taxon>Viridiplantae</taxon>
        <taxon>Streptophyta</taxon>
        <taxon>Embryophyta</taxon>
        <taxon>Tracheophyta</taxon>
        <taxon>Spermatophyta</taxon>
        <taxon>Magnoliopsida</taxon>
        <taxon>eudicotyledons</taxon>
        <taxon>Gunneridae</taxon>
        <taxon>Pentapetalae</taxon>
        <taxon>rosids</taxon>
        <taxon>malvids</taxon>
        <taxon>Brassicales</taxon>
        <taxon>Brassicaceae</taxon>
        <taxon>Camelineae</taxon>
        <taxon>Arabidopsis</taxon>
    </lineage>
</organism>
<dbReference type="Gene3D" id="3.40.50.300">
    <property type="entry name" value="P-loop containing nucleotide triphosphate hydrolases"/>
    <property type="match status" value="4"/>
</dbReference>
<keyword evidence="1" id="KW-0347">Helicase</keyword>
<reference evidence="4" key="2">
    <citation type="submission" date="2000-02" db="EMBL/GenBank/DDBJ databases">
        <authorList>
            <person name="Obermaier B."/>
            <person name="Ottenwaelder B."/>
            <person name="Duchemin D."/>
            <person name="Zeitler K."/>
            <person name="Mewes H.W."/>
            <person name="Lemcke K."/>
            <person name="Mayer K.F.X."/>
            <person name="Quetier F."/>
            <person name="Salanoubat M."/>
        </authorList>
    </citation>
    <scope>NUCLEOTIDE SEQUENCE</scope>
</reference>
<keyword evidence="1" id="KW-0234">DNA repair</keyword>
<reference key="1">
    <citation type="journal article" date="2000" name="Nature">
        <title>Sequence and analysis of chromosome 3 of the plant Arabidopsis thaliana.</title>
        <authorList>
            <consortium name="European Union Chromosome 3 Arabidopsis Sequencing Consortium"/>
            <consortium name="Institute for Genomic Research"/>
            <consortium name="Kazusa DNA Research Institute"/>
            <person name="Salanoubat M."/>
            <person name="Lemcke K."/>
            <person name="Rieger M."/>
            <person name="Ansorge W."/>
            <person name="Unseld M."/>
            <person name="Fartmann B."/>
            <person name="Valle G."/>
            <person name="Blocker H."/>
            <person name="Perez-Alonso M."/>
            <person name="Obermaier B."/>
            <person name="Delseny M."/>
            <person name="Boutry M."/>
            <person name="Grivell L.A."/>
            <person name="Mache R."/>
            <person name="Puigdomenech P."/>
            <person name="De Simone V."/>
            <person name="Choisne N."/>
            <person name="Artiguenave F."/>
            <person name="Robert C."/>
            <person name="Brottier P."/>
            <person name="Wincker P."/>
            <person name="Cattolico L."/>
            <person name="Weissenbach J."/>
            <person name="Saurin W."/>
            <person name="Quetier F."/>
            <person name="Schafer M."/>
            <person name="Muller-Auer S."/>
            <person name="Gabel C."/>
            <person name="Fuchs M."/>
            <person name="Benes V."/>
            <person name="Wurmbach E."/>
            <person name="Drzonek H."/>
            <person name="Erfle H."/>
            <person name="Jordan N."/>
            <person name="Bangert S."/>
            <person name="Wiedelmann R."/>
            <person name="Kranz H."/>
            <person name="Voss H."/>
            <person name="Holland R."/>
            <person name="Brandt P."/>
            <person name="Nyakatura G."/>
            <person name="Vezzi A."/>
            <person name="D'Angelo M."/>
            <person name="Pallavicini A."/>
            <person name="Toppo S."/>
            <person name="Simionati B."/>
            <person name="Conrad A."/>
            <person name="Hornischer K."/>
            <person name="Kauer G."/>
            <person name="Lohnert T.H."/>
            <person name="Nordsiek G."/>
            <person name="Reichelt J."/>
            <person name="Scharfe M."/>
            <person name="Schon O."/>
            <person name="Bargues M."/>
            <person name="Terol J."/>
            <person name="Climent J."/>
            <person name="Navarro P."/>
            <person name="Collado C."/>
            <person name="Perez-Perez A."/>
            <person name="Ottenwalder B."/>
            <person name="Duchemin D."/>
            <person name="Cooke R."/>
            <person name="Laudie M."/>
            <person name="Berger-Llauro C."/>
            <person name="Purnelle B."/>
            <person name="Masuy D."/>
            <person name="de Haan M."/>
            <person name="Maarse A.C."/>
            <person name="Alcaraz J.P."/>
            <person name="Cottet A."/>
            <person name="Casacuberta E."/>
            <person name="Monfort A."/>
            <person name="Argiriou A."/>
            <person name="flores M."/>
            <person name="Liguori R."/>
            <person name="Vitale D."/>
            <person name="Mannhaupt G."/>
            <person name="Haase D."/>
            <person name="Schoof H."/>
            <person name="Rudd S."/>
            <person name="Zaccaria P."/>
            <person name="Mewes H.W."/>
            <person name="Mayer K.F."/>
            <person name="Kaul S."/>
            <person name="Town C.D."/>
            <person name="Koo H.L."/>
            <person name="Tallon L.J."/>
            <person name="Jenkins J."/>
            <person name="Rooney T."/>
            <person name="Rizzo M."/>
            <person name="Walts A."/>
            <person name="Utterback T."/>
            <person name="Fujii C.Y."/>
            <person name="Shea T.P."/>
            <person name="Creasy T.H."/>
            <person name="Haas B."/>
            <person name="Maiti R."/>
            <person name="Wu D."/>
            <person name="Peterson J."/>
            <person name="Van Aken S."/>
            <person name="Pai G."/>
            <person name="Militscher J."/>
            <person name="Sellers P."/>
            <person name="Gill J.E."/>
            <person name="Feldblyum T.V."/>
            <person name="Preuss D."/>
            <person name="Lin X."/>
            <person name="Nierman W.C."/>
            <person name="Salzberg S.L."/>
            <person name="White O."/>
            <person name="Venter J.C."/>
            <person name="Fraser C.M."/>
            <person name="Kaneko T."/>
            <person name="Nakamura Y."/>
            <person name="Sato S."/>
            <person name="Kato T."/>
            <person name="Asamizu E."/>
            <person name="Sasamoto S."/>
            <person name="Kimura T."/>
            <person name="Idesawa K."/>
            <person name="Kawashima K."/>
            <person name="Kishida Y."/>
            <person name="Kiyokawa C."/>
            <person name="Kohara M."/>
            <person name="Matsumoto M."/>
            <person name="Matsuno A."/>
            <person name="Muraki A."/>
            <person name="Nakayama S."/>
            <person name="Nakazaki N."/>
            <person name="Shinpo S."/>
            <person name="Takeuchi C."/>
            <person name="Wada T."/>
            <person name="Watanabe A."/>
            <person name="Yamada M."/>
            <person name="Yasuda M."/>
            <person name="Tabata S."/>
        </authorList>
    </citation>
    <scope>NUCLEOTIDE SEQUENCE [LARGE SCALE GENOMIC DNA]</scope>
    <source>
        <strain>cv. Columbia</strain>
    </source>
</reference>
<dbReference type="CDD" id="cd18809">
    <property type="entry name" value="SF1_C_RecD"/>
    <property type="match status" value="3"/>
</dbReference>
<feature type="domain" description="DNA helicase Pif1-like 2B" evidence="3">
    <location>
        <begin position="594"/>
        <end position="621"/>
    </location>
</feature>
<dbReference type="GO" id="GO:0016887">
    <property type="term" value="F:ATP hydrolysis activity"/>
    <property type="evidence" value="ECO:0007669"/>
    <property type="project" value="RHEA"/>
</dbReference>
<evidence type="ECO:0000313" key="4">
    <source>
        <dbReference type="EMBL" id="CAB81576.1"/>
    </source>
</evidence>